<evidence type="ECO:0000313" key="4">
    <source>
        <dbReference type="Proteomes" id="UP000589292"/>
    </source>
</evidence>
<protein>
    <submittedName>
        <fullName evidence="3">GNAT family N-acetyltransferase</fullName>
    </submittedName>
</protein>
<comment type="caution">
    <text evidence="3">The sequence shown here is derived from an EMBL/GenBank/DDBJ whole genome shotgun (WGS) entry which is preliminary data.</text>
</comment>
<keyword evidence="4" id="KW-1185">Reference proteome</keyword>
<feature type="region of interest" description="Disordered" evidence="1">
    <location>
        <begin position="379"/>
        <end position="400"/>
    </location>
</feature>
<dbReference type="GO" id="GO:0016740">
    <property type="term" value="F:transferase activity"/>
    <property type="evidence" value="ECO:0007669"/>
    <property type="project" value="UniProtKB-KW"/>
</dbReference>
<reference evidence="3 4" key="1">
    <citation type="journal article" date="1994" name="Int. J. Syst. Bacteriol.">
        <title>Phylogenetic positions of novel aerobic, bacteriochlorophyll a-containing bacteria and description of Roseococcus thiosulfatophilus gen. nov., sp. nov., Erythromicrobium ramosum gen. nov., sp. nov., and Erythrobacter litoralis sp. nov.</title>
        <authorList>
            <person name="Yurkov V."/>
            <person name="Stackebrandt E."/>
            <person name="Holmes A."/>
            <person name="Fuerst J.A."/>
            <person name="Hugenholtz P."/>
            <person name="Golecki J."/>
            <person name="Gad'on N."/>
            <person name="Gorlenko V.M."/>
            <person name="Kompantseva E.I."/>
            <person name="Drews G."/>
        </authorList>
    </citation>
    <scope>NUCLEOTIDE SEQUENCE [LARGE SCALE GENOMIC DNA]</scope>
    <source>
        <strain evidence="3 4">KR-99</strain>
    </source>
</reference>
<dbReference type="SUPFAM" id="SSF55729">
    <property type="entry name" value="Acyl-CoA N-acyltransferases (Nat)"/>
    <property type="match status" value="1"/>
</dbReference>
<organism evidence="3 4">
    <name type="scientific">Sphingomonas ursincola</name>
    <dbReference type="NCBI Taxonomy" id="56361"/>
    <lineage>
        <taxon>Bacteria</taxon>
        <taxon>Pseudomonadati</taxon>
        <taxon>Pseudomonadota</taxon>
        <taxon>Alphaproteobacteria</taxon>
        <taxon>Sphingomonadales</taxon>
        <taxon>Sphingomonadaceae</taxon>
        <taxon>Sphingomonas</taxon>
    </lineage>
</organism>
<evidence type="ECO:0000313" key="3">
    <source>
        <dbReference type="EMBL" id="MBA1375408.1"/>
    </source>
</evidence>
<dbReference type="Proteomes" id="UP000589292">
    <property type="component" value="Unassembled WGS sequence"/>
</dbReference>
<gene>
    <name evidence="3" type="ORF">FG486_13755</name>
</gene>
<dbReference type="Pfam" id="PF13480">
    <property type="entry name" value="Acetyltransf_6"/>
    <property type="match status" value="1"/>
</dbReference>
<dbReference type="InterPro" id="IPR016181">
    <property type="entry name" value="Acyl_CoA_acyltransferase"/>
</dbReference>
<proteinExistence type="predicted"/>
<evidence type="ECO:0000256" key="1">
    <source>
        <dbReference type="SAM" id="MobiDB-lite"/>
    </source>
</evidence>
<dbReference type="RefSeq" id="WP_181267898.1">
    <property type="nucleotide sequence ID" value="NZ_VDES01000002.1"/>
</dbReference>
<sequence length="400" mass="44173">MDQGLVMAGSPGAAQAVPALRVALLDPARLDPAFLSAWHRLADHASEPNFFHAPDYLVPAIEHCDALKRARIAALTDNGQLVGLMPIAREPYYGRWPVPHGQNWRHPNCFLGTPLVKPGHERGFWQALLSDLDRRMDAGLFFHLHGIATDGPVFAALDQFCRDQRRACDIVLAEERAMLATDMAGQAYYEAVVRKKKRKEIARLRNRLAELGTVETVQGTGEAGLDAWLAEFLALEQAGWKGRNGSALADHPETRALFLDATHQAHAAGKLHLIAMRLDGKPLAMLVNFLSPPGGFSFKTAFDEDYARYSPGVLLQIDNLDILRDHSLAWMDSCAAEGHPMIDSLWAERRHVARVSVGLRGFGRPALFAAFRQGERFMDRRRTASAPAPTPSSPVENDDD</sequence>
<dbReference type="EMBL" id="VDES01000002">
    <property type="protein sequence ID" value="MBA1375408.1"/>
    <property type="molecule type" value="Genomic_DNA"/>
</dbReference>
<keyword evidence="3" id="KW-0808">Transferase</keyword>
<evidence type="ECO:0000259" key="2">
    <source>
        <dbReference type="Pfam" id="PF13480"/>
    </source>
</evidence>
<accession>A0A7V8RFE2</accession>
<dbReference type="InterPro" id="IPR038740">
    <property type="entry name" value="BioF2-like_GNAT_dom"/>
</dbReference>
<dbReference type="AlphaFoldDB" id="A0A7V8RFE2"/>
<name>A0A7V8RFE2_9SPHN</name>
<feature type="domain" description="BioF2-like acetyltransferase" evidence="2">
    <location>
        <begin position="195"/>
        <end position="334"/>
    </location>
</feature>